<dbReference type="SUPFAM" id="SSF48371">
    <property type="entry name" value="ARM repeat"/>
    <property type="match status" value="1"/>
</dbReference>
<dbReference type="AlphaFoldDB" id="A0ABD3EHP5"/>
<dbReference type="Pfam" id="PF04871">
    <property type="entry name" value="Uso1_p115_C"/>
    <property type="match status" value="1"/>
</dbReference>
<feature type="domain" description="Uso1/p115-like vesicle tethering protein C-terminal" evidence="6">
    <location>
        <begin position="791"/>
        <end position="915"/>
    </location>
</feature>
<dbReference type="Proteomes" id="UP001632038">
    <property type="component" value="Unassembled WGS sequence"/>
</dbReference>
<accession>A0ABD3EHP5</accession>
<evidence type="ECO:0000259" key="5">
    <source>
        <dbReference type="Pfam" id="PF04869"/>
    </source>
</evidence>
<feature type="domain" description="Vesicle tethering protein Uso1/P115-like head" evidence="5">
    <location>
        <begin position="379"/>
        <end position="689"/>
    </location>
</feature>
<evidence type="ECO:0000256" key="2">
    <source>
        <dbReference type="ARBA" id="ARBA00023034"/>
    </source>
</evidence>
<keyword evidence="8" id="KW-1185">Reference proteome</keyword>
<dbReference type="InterPro" id="IPR011989">
    <property type="entry name" value="ARM-like"/>
</dbReference>
<evidence type="ECO:0000256" key="4">
    <source>
        <dbReference type="SAM" id="Coils"/>
    </source>
</evidence>
<comment type="subcellular location">
    <subcellularLocation>
        <location evidence="1">Golgi apparatus</location>
    </subcellularLocation>
</comment>
<dbReference type="EMBL" id="JAVIJP010000005">
    <property type="protein sequence ID" value="KAL3652721.1"/>
    <property type="molecule type" value="Genomic_DNA"/>
</dbReference>
<evidence type="ECO:0000259" key="6">
    <source>
        <dbReference type="Pfam" id="PF04871"/>
    </source>
</evidence>
<dbReference type="PANTHER" id="PTHR10013">
    <property type="entry name" value="GENERAL VESICULAR TRANSPORT FACTOR P115"/>
    <property type="match status" value="1"/>
</dbReference>
<reference evidence="8" key="1">
    <citation type="journal article" date="2024" name="IScience">
        <title>Strigolactones Initiate the Formation of Haustorium-like Structures in Castilleja.</title>
        <authorList>
            <person name="Buerger M."/>
            <person name="Peterson D."/>
            <person name="Chory J."/>
        </authorList>
    </citation>
    <scope>NUCLEOTIDE SEQUENCE [LARGE SCALE GENOMIC DNA]</scope>
</reference>
<gene>
    <name evidence="7" type="primary">GC6_1</name>
    <name evidence="7" type="ORF">CASFOL_002402</name>
</gene>
<evidence type="ECO:0000313" key="8">
    <source>
        <dbReference type="Proteomes" id="UP001632038"/>
    </source>
</evidence>
<evidence type="ECO:0000256" key="3">
    <source>
        <dbReference type="ARBA" id="ARBA00023054"/>
    </source>
</evidence>
<dbReference type="Pfam" id="PF04869">
    <property type="entry name" value="Uso1_p115_head"/>
    <property type="match status" value="1"/>
</dbReference>
<dbReference type="FunFam" id="1.25.10.10:FF:000234">
    <property type="entry name" value="Golgin candidate 6"/>
    <property type="match status" value="1"/>
</dbReference>
<keyword evidence="2" id="KW-0333">Golgi apparatus</keyword>
<sequence>MDFVSKYQGVVGRVFGNENSNSNEDSYVERLLDRISNGVLAEDRRNAMVELQLVVAESQSAQLSFGAMGFPVLLGVLKEERDDVEMGMKVRGALETLVSALSPIEHGKTSKNEIQPALMNSDLLSREVENISLLLSLLSEEDFYVRYYTLQLLTALLTNSQHRLQEAILTIPRGITRLVDMLKDREVIRNEALLLLTYLTREAEEIQKILVFEGAFENIFSIIKEEGGSEGGVVVQDCLELLNNLLRNNASNQVLLRETMSFDPLISILRLRGITSKFTQQKTINLLSVLDTINLLILGGKQTDPGKDSNGLTNKTVLVQKKVLDHLLMLGVESQWAPVAVRCMALQCIGDLIVNHPKNRDALASKLLGEEPHVEAALNSILRIILRTSSMREFIAADYVFKSYCEKNPDGQTMLASTLIPQPHSFLNAPLEEDVHMSFGSMLLHGLILSESDGDLETCCRAASVLSHILNDNIRCKERVLQIQLEAPAPSLGGPEPLMHHMVKYLALASSMNKDGKSRSSGLIHAQPIILKLLVTWLYDFPSAVQCFLDSRPHLTYLLELVSDQTATVCVRGLGAVLLGICVIYNKVTDNAKNAFSIVDGVSQKIGLSSYFLKLDEMQKSLLFTSAKPTLARKPLTRSIAASMSEIDDVDENEYSDHRNEDHPLLAMVLDSQFVFFVKELEGIIREQIVEVYSRPKSQVAVVPAELEQSIGESDVEYIKRLKGFVEKQCLEIQDLLSRNATLAEDVAKTGSNGSSQLERKTSSGSERVLVETLRRDLHETYQRLETLKAEKARIEAESSNHQNSVGKLESDLKSLSDAYNSLEQSNFQLEREIKALKSGGAVAVPDIEEIKAEAREEAQKESEAELSDLFVCLGQEQSKVEKLSAKLMELGVDVDELLESIAEETGLQGDDDDDEDEE</sequence>
<dbReference type="Gene3D" id="1.25.10.10">
    <property type="entry name" value="Leucine-rich Repeat Variant"/>
    <property type="match status" value="1"/>
</dbReference>
<keyword evidence="3 4" id="KW-0175">Coiled coil</keyword>
<name>A0ABD3EHP5_9LAMI</name>
<dbReference type="InterPro" id="IPR024095">
    <property type="entry name" value="Vesicle_P115"/>
</dbReference>
<dbReference type="InterPro" id="IPR006953">
    <property type="entry name" value="Vesicle_Uso1_P115_head"/>
</dbReference>
<dbReference type="PANTHER" id="PTHR10013:SF0">
    <property type="entry name" value="GENERAL VESICULAR TRANSPORT FACTOR P115"/>
    <property type="match status" value="1"/>
</dbReference>
<dbReference type="GO" id="GO:0005794">
    <property type="term" value="C:Golgi apparatus"/>
    <property type="evidence" value="ECO:0007669"/>
    <property type="project" value="UniProtKB-SubCell"/>
</dbReference>
<evidence type="ECO:0000313" key="7">
    <source>
        <dbReference type="EMBL" id="KAL3652721.1"/>
    </source>
</evidence>
<evidence type="ECO:0000256" key="1">
    <source>
        <dbReference type="ARBA" id="ARBA00004555"/>
    </source>
</evidence>
<feature type="coiled-coil region" evidence="4">
    <location>
        <begin position="771"/>
        <end position="901"/>
    </location>
</feature>
<dbReference type="InterPro" id="IPR006955">
    <property type="entry name" value="Uso1_p115_C"/>
</dbReference>
<proteinExistence type="predicted"/>
<comment type="caution">
    <text evidence="7">The sequence shown here is derived from an EMBL/GenBank/DDBJ whole genome shotgun (WGS) entry which is preliminary data.</text>
</comment>
<dbReference type="InterPro" id="IPR016024">
    <property type="entry name" value="ARM-type_fold"/>
</dbReference>
<protein>
    <submittedName>
        <fullName evidence="7">Golgin candidate 6</fullName>
    </submittedName>
</protein>
<organism evidence="7 8">
    <name type="scientific">Castilleja foliolosa</name>
    <dbReference type="NCBI Taxonomy" id="1961234"/>
    <lineage>
        <taxon>Eukaryota</taxon>
        <taxon>Viridiplantae</taxon>
        <taxon>Streptophyta</taxon>
        <taxon>Embryophyta</taxon>
        <taxon>Tracheophyta</taxon>
        <taxon>Spermatophyta</taxon>
        <taxon>Magnoliopsida</taxon>
        <taxon>eudicotyledons</taxon>
        <taxon>Gunneridae</taxon>
        <taxon>Pentapetalae</taxon>
        <taxon>asterids</taxon>
        <taxon>lamiids</taxon>
        <taxon>Lamiales</taxon>
        <taxon>Orobanchaceae</taxon>
        <taxon>Pedicularideae</taxon>
        <taxon>Castillejinae</taxon>
        <taxon>Castilleja</taxon>
    </lineage>
</organism>